<dbReference type="SUPFAM" id="SSF55785">
    <property type="entry name" value="PYP-like sensor domain (PAS domain)"/>
    <property type="match status" value="1"/>
</dbReference>
<reference evidence="5 6" key="1">
    <citation type="submission" date="2021-12" db="EMBL/GenBank/DDBJ databases">
        <title>Genome sequence of Kibdelosporangium philippinense ATCC 49844.</title>
        <authorList>
            <person name="Fedorov E.A."/>
            <person name="Omeragic M."/>
            <person name="Shalygina K.F."/>
            <person name="Maclea K.S."/>
        </authorList>
    </citation>
    <scope>NUCLEOTIDE SEQUENCE [LARGE SCALE GENOMIC DNA]</scope>
    <source>
        <strain evidence="5 6">ATCC 49844</strain>
    </source>
</reference>
<dbReference type="PANTHER" id="PTHR44757:SF2">
    <property type="entry name" value="BIOFILM ARCHITECTURE MAINTENANCE PROTEIN MBAA"/>
    <property type="match status" value="1"/>
</dbReference>
<dbReference type="CDD" id="cd01948">
    <property type="entry name" value="EAL"/>
    <property type="match status" value="1"/>
</dbReference>
<dbReference type="CDD" id="cd00130">
    <property type="entry name" value="PAS"/>
    <property type="match status" value="1"/>
</dbReference>
<dbReference type="RefSeq" id="WP_233727796.1">
    <property type="nucleotide sequence ID" value="NZ_JAJVCN010000002.1"/>
</dbReference>
<evidence type="ECO:0000259" key="4">
    <source>
        <dbReference type="PROSITE" id="PS50887"/>
    </source>
</evidence>
<dbReference type="SMART" id="SM00267">
    <property type="entry name" value="GGDEF"/>
    <property type="match status" value="1"/>
</dbReference>
<dbReference type="PROSITE" id="PS50887">
    <property type="entry name" value="GGDEF"/>
    <property type="match status" value="1"/>
</dbReference>
<dbReference type="CDD" id="cd01949">
    <property type="entry name" value="GGDEF"/>
    <property type="match status" value="1"/>
</dbReference>
<accession>A0ABS8ZEQ6</accession>
<dbReference type="SMART" id="SM00091">
    <property type="entry name" value="PAS"/>
    <property type="match status" value="1"/>
</dbReference>
<dbReference type="SMART" id="SM00052">
    <property type="entry name" value="EAL"/>
    <property type="match status" value="1"/>
</dbReference>
<dbReference type="Pfam" id="PF00990">
    <property type="entry name" value="GGDEF"/>
    <property type="match status" value="1"/>
</dbReference>
<name>A0ABS8ZEQ6_9PSEU</name>
<dbReference type="Gene3D" id="3.30.450.20">
    <property type="entry name" value="PAS domain"/>
    <property type="match status" value="1"/>
</dbReference>
<dbReference type="Gene3D" id="3.20.20.450">
    <property type="entry name" value="EAL domain"/>
    <property type="match status" value="1"/>
</dbReference>
<evidence type="ECO:0000259" key="2">
    <source>
        <dbReference type="PROSITE" id="PS50113"/>
    </source>
</evidence>
<comment type="caution">
    <text evidence="5">The sequence shown here is derived from an EMBL/GenBank/DDBJ whole genome shotgun (WGS) entry which is preliminary data.</text>
</comment>
<dbReference type="InterPro" id="IPR043128">
    <property type="entry name" value="Rev_trsase/Diguanyl_cyclase"/>
</dbReference>
<dbReference type="InterPro" id="IPR035965">
    <property type="entry name" value="PAS-like_dom_sf"/>
</dbReference>
<feature type="domain" description="PAS" evidence="1">
    <location>
        <begin position="155"/>
        <end position="225"/>
    </location>
</feature>
<feature type="domain" description="GGDEF" evidence="4">
    <location>
        <begin position="311"/>
        <end position="445"/>
    </location>
</feature>
<feature type="domain" description="PAC" evidence="2">
    <location>
        <begin position="229"/>
        <end position="280"/>
    </location>
</feature>
<dbReference type="InterPro" id="IPR000700">
    <property type="entry name" value="PAS-assoc_C"/>
</dbReference>
<proteinExistence type="predicted"/>
<dbReference type="PROSITE" id="PS50883">
    <property type="entry name" value="EAL"/>
    <property type="match status" value="1"/>
</dbReference>
<dbReference type="EMBL" id="JAJVCN010000002">
    <property type="protein sequence ID" value="MCE7006299.1"/>
    <property type="molecule type" value="Genomic_DNA"/>
</dbReference>
<dbReference type="NCBIfam" id="TIGR00229">
    <property type="entry name" value="sensory_box"/>
    <property type="match status" value="1"/>
</dbReference>
<evidence type="ECO:0000259" key="3">
    <source>
        <dbReference type="PROSITE" id="PS50883"/>
    </source>
</evidence>
<keyword evidence="6" id="KW-1185">Reference proteome</keyword>
<evidence type="ECO:0000259" key="1">
    <source>
        <dbReference type="PROSITE" id="PS50112"/>
    </source>
</evidence>
<dbReference type="SUPFAM" id="SSF55073">
    <property type="entry name" value="Nucleotide cyclase"/>
    <property type="match status" value="1"/>
</dbReference>
<feature type="domain" description="EAL" evidence="3">
    <location>
        <begin position="450"/>
        <end position="702"/>
    </location>
</feature>
<dbReference type="InterPro" id="IPR035919">
    <property type="entry name" value="EAL_sf"/>
</dbReference>
<organism evidence="5 6">
    <name type="scientific">Kibdelosporangium philippinense</name>
    <dbReference type="NCBI Taxonomy" id="211113"/>
    <lineage>
        <taxon>Bacteria</taxon>
        <taxon>Bacillati</taxon>
        <taxon>Actinomycetota</taxon>
        <taxon>Actinomycetes</taxon>
        <taxon>Pseudonocardiales</taxon>
        <taxon>Pseudonocardiaceae</taxon>
        <taxon>Kibdelosporangium</taxon>
    </lineage>
</organism>
<dbReference type="InterPro" id="IPR013767">
    <property type="entry name" value="PAS_fold"/>
</dbReference>
<dbReference type="PROSITE" id="PS50112">
    <property type="entry name" value="PAS"/>
    <property type="match status" value="1"/>
</dbReference>
<dbReference type="NCBIfam" id="TIGR00254">
    <property type="entry name" value="GGDEF"/>
    <property type="match status" value="1"/>
</dbReference>
<dbReference type="PROSITE" id="PS50113">
    <property type="entry name" value="PAC"/>
    <property type="match status" value="1"/>
</dbReference>
<dbReference type="Gene3D" id="3.30.70.270">
    <property type="match status" value="1"/>
</dbReference>
<dbReference type="InterPro" id="IPR000014">
    <property type="entry name" value="PAS"/>
</dbReference>
<protein>
    <submittedName>
        <fullName evidence="5">EAL domain-containing protein</fullName>
    </submittedName>
</protein>
<dbReference type="PANTHER" id="PTHR44757">
    <property type="entry name" value="DIGUANYLATE CYCLASE DGCP"/>
    <property type="match status" value="1"/>
</dbReference>
<sequence length="702" mass="77271">MPEPSRREQPRDFARDRLILSRKWAYVLHSNVFFTFEQDQLERELAVLLDALCAVVRGEPFDGKPAVEAGARLVEIGCTGDEALPTTMDVLGKGLLALPEFQPVAKFAEPIVLALGALSSGFTKANRQATLDQQETMKLSLLKAVRDAKWRLRQSEEQFNEVAMSSASGIIITDPDGLLVRTNGAIADMLGYTSEELAGRTLFNLVHQDHAVVLRDDYRDLLAGKKARVKQPVQLLRKDGDIARITLTASVLHNENGPSHFVTVVEDGTELMLLQGELNRQALHDVLTGLPNRQYFSTNVELALRRADPTYGVTLFHLDLDAFAMICNGLGRRVGDQLLVSVSQRLRAVVAAEKAMVARFDGDEFGILIENTESTPSVSTLVEDINTELAEPIYVDGHGVAVSASIGVVYRPSRAMDPVELLRAADFTLRRAKAAGRGQWELFHTDQDERDRLMYTLAAAMPGAWETGEIDVVYRPVVDLKDGRIAYVEALLRWNRPDVGILDHHQCVQLAEHTGLVLSLGEWLLETACKQADWWQQRASRPLSLMAGLTLNQAADADLVSRLLRTVHAADQLTVGFPSKAVRSPEAVDNLKVLADMGVRTMLDDFGTAPEELASLEDVPVECVRFSRRIVERQAESAVGAPLTAALTTLVPLVHRSGARVVVDGVHTESQAHWWRMADADFVIGDRYGKASPPGDLAARLP</sequence>
<dbReference type="Pfam" id="PF00563">
    <property type="entry name" value="EAL"/>
    <property type="match status" value="1"/>
</dbReference>
<dbReference type="InterPro" id="IPR029787">
    <property type="entry name" value="Nucleotide_cyclase"/>
</dbReference>
<dbReference type="InterPro" id="IPR001633">
    <property type="entry name" value="EAL_dom"/>
</dbReference>
<dbReference type="Proteomes" id="UP001521150">
    <property type="component" value="Unassembled WGS sequence"/>
</dbReference>
<dbReference type="InterPro" id="IPR000160">
    <property type="entry name" value="GGDEF_dom"/>
</dbReference>
<dbReference type="SUPFAM" id="SSF141868">
    <property type="entry name" value="EAL domain-like"/>
    <property type="match status" value="1"/>
</dbReference>
<evidence type="ECO:0000313" key="5">
    <source>
        <dbReference type="EMBL" id="MCE7006299.1"/>
    </source>
</evidence>
<dbReference type="Pfam" id="PF00989">
    <property type="entry name" value="PAS"/>
    <property type="match status" value="1"/>
</dbReference>
<gene>
    <name evidence="5" type="ORF">LWC34_26165</name>
</gene>
<evidence type="ECO:0000313" key="6">
    <source>
        <dbReference type="Proteomes" id="UP001521150"/>
    </source>
</evidence>
<dbReference type="InterPro" id="IPR052155">
    <property type="entry name" value="Biofilm_reg_signaling"/>
</dbReference>